<organism evidence="1 2">
    <name type="scientific">Rhododendron griersonianum</name>
    <dbReference type="NCBI Taxonomy" id="479676"/>
    <lineage>
        <taxon>Eukaryota</taxon>
        <taxon>Viridiplantae</taxon>
        <taxon>Streptophyta</taxon>
        <taxon>Embryophyta</taxon>
        <taxon>Tracheophyta</taxon>
        <taxon>Spermatophyta</taxon>
        <taxon>Magnoliopsida</taxon>
        <taxon>eudicotyledons</taxon>
        <taxon>Gunneridae</taxon>
        <taxon>Pentapetalae</taxon>
        <taxon>asterids</taxon>
        <taxon>Ericales</taxon>
        <taxon>Ericaceae</taxon>
        <taxon>Ericoideae</taxon>
        <taxon>Rhodoreae</taxon>
        <taxon>Rhododendron</taxon>
    </lineage>
</organism>
<evidence type="ECO:0000313" key="1">
    <source>
        <dbReference type="EMBL" id="KAG5548046.1"/>
    </source>
</evidence>
<keyword evidence="2" id="KW-1185">Reference proteome</keyword>
<evidence type="ECO:0000313" key="2">
    <source>
        <dbReference type="Proteomes" id="UP000823749"/>
    </source>
</evidence>
<dbReference type="EMBL" id="JACTNZ010000005">
    <property type="protein sequence ID" value="KAG5548046.1"/>
    <property type="molecule type" value="Genomic_DNA"/>
</dbReference>
<dbReference type="Proteomes" id="UP000823749">
    <property type="component" value="Chromosome 5"/>
</dbReference>
<comment type="caution">
    <text evidence="1">The sequence shown here is derived from an EMBL/GenBank/DDBJ whole genome shotgun (WGS) entry which is preliminary data.</text>
</comment>
<sequence length="216" mass="25394">MPSPSSSILPPLHPLPPHHHRDFLPVVEVDRRGPPQDGDKLDPKGRDMFLRGRGWFIFLNRFSASFHPWNWDLLSSKSFSQRGCKSFSQRGCKLDRRRPSLLVCIFRPRWADGSALLLSESVLEYFVSVSWRKLYMPNFNLLGEEDFEEGWPRIETEESKCRIITPRTVFDHIREKQRASCHWLHQVMLSSRHLRPCFVSENRLVRSSLNIEMPLK</sequence>
<accession>A0AAV6K6E0</accession>
<name>A0AAV6K6E0_9ERIC</name>
<dbReference type="AlphaFoldDB" id="A0AAV6K6E0"/>
<gene>
    <name evidence="1" type="ORF">RHGRI_013668</name>
</gene>
<protein>
    <submittedName>
        <fullName evidence="1">Uncharacterized protein</fullName>
    </submittedName>
</protein>
<reference evidence="1" key="1">
    <citation type="submission" date="2020-08" db="EMBL/GenBank/DDBJ databases">
        <title>Plant Genome Project.</title>
        <authorList>
            <person name="Zhang R.-G."/>
        </authorList>
    </citation>
    <scope>NUCLEOTIDE SEQUENCE</scope>
    <source>
        <strain evidence="1">WSP0</strain>
        <tissue evidence="1">Leaf</tissue>
    </source>
</reference>
<proteinExistence type="predicted"/>